<reference evidence="1 2" key="1">
    <citation type="journal article" date="2011" name="Nat. Genet.">
        <title>The genome of the mesopolyploid crop species Brassica rapa.</title>
        <authorList>
            <consortium name="Brassica rapa Genome Sequencing Project Consortium"/>
            <person name="Wang X."/>
            <person name="Wang H."/>
            <person name="Wang J."/>
            <person name="Sun R."/>
            <person name="Wu J."/>
            <person name="Liu S."/>
            <person name="Bai Y."/>
            <person name="Mun J.H."/>
            <person name="Bancroft I."/>
            <person name="Cheng F."/>
            <person name="Huang S."/>
            <person name="Li X."/>
            <person name="Hua W."/>
            <person name="Wang J."/>
            <person name="Wang X."/>
            <person name="Freeling M."/>
            <person name="Pires J.C."/>
            <person name="Paterson A.H."/>
            <person name="Chalhoub B."/>
            <person name="Wang B."/>
            <person name="Hayward A."/>
            <person name="Sharpe A.G."/>
            <person name="Park B.S."/>
            <person name="Weisshaar B."/>
            <person name="Liu B."/>
            <person name="Li B."/>
            <person name="Liu B."/>
            <person name="Tong C."/>
            <person name="Song C."/>
            <person name="Duran C."/>
            <person name="Peng C."/>
            <person name="Geng C."/>
            <person name="Koh C."/>
            <person name="Lin C."/>
            <person name="Edwards D."/>
            <person name="Mu D."/>
            <person name="Shen D."/>
            <person name="Soumpourou E."/>
            <person name="Li F."/>
            <person name="Fraser F."/>
            <person name="Conant G."/>
            <person name="Lassalle G."/>
            <person name="King G.J."/>
            <person name="Bonnema G."/>
            <person name="Tang H."/>
            <person name="Wang H."/>
            <person name="Belcram H."/>
            <person name="Zhou H."/>
            <person name="Hirakawa H."/>
            <person name="Abe H."/>
            <person name="Guo H."/>
            <person name="Wang H."/>
            <person name="Jin H."/>
            <person name="Parkin I.A."/>
            <person name="Batley J."/>
            <person name="Kim J.S."/>
            <person name="Just J."/>
            <person name="Li J."/>
            <person name="Xu J."/>
            <person name="Deng J."/>
            <person name="Kim J.A."/>
            <person name="Li J."/>
            <person name="Yu J."/>
            <person name="Meng J."/>
            <person name="Wang J."/>
            <person name="Min J."/>
            <person name="Poulain J."/>
            <person name="Wang J."/>
            <person name="Hatakeyama K."/>
            <person name="Wu K."/>
            <person name="Wang L."/>
            <person name="Fang L."/>
            <person name="Trick M."/>
            <person name="Links M.G."/>
            <person name="Zhao M."/>
            <person name="Jin M."/>
            <person name="Ramchiary N."/>
            <person name="Drou N."/>
            <person name="Berkman P.J."/>
            <person name="Cai Q."/>
            <person name="Huang Q."/>
            <person name="Li R."/>
            <person name="Tabata S."/>
            <person name="Cheng S."/>
            <person name="Zhang S."/>
            <person name="Zhang S."/>
            <person name="Huang S."/>
            <person name="Sato S."/>
            <person name="Sun S."/>
            <person name="Kwon S.J."/>
            <person name="Choi S.R."/>
            <person name="Lee T.H."/>
            <person name="Fan W."/>
            <person name="Zhao X."/>
            <person name="Tan X."/>
            <person name="Xu X."/>
            <person name="Wang Y."/>
            <person name="Qiu Y."/>
            <person name="Yin Y."/>
            <person name="Li Y."/>
            <person name="Du Y."/>
            <person name="Liao Y."/>
            <person name="Lim Y."/>
            <person name="Narusaka Y."/>
            <person name="Wang Y."/>
            <person name="Wang Z."/>
            <person name="Li Z."/>
            <person name="Wang Z."/>
            <person name="Xiong Z."/>
            <person name="Zhang Z."/>
        </authorList>
    </citation>
    <scope>NUCLEOTIDE SEQUENCE [LARGE SCALE GENOMIC DNA]</scope>
    <source>
        <strain evidence="1 2">cv. Chiifu-401-42</strain>
    </source>
</reference>
<evidence type="ECO:0000313" key="2">
    <source>
        <dbReference type="Proteomes" id="UP000011750"/>
    </source>
</evidence>
<evidence type="ECO:0000313" key="1">
    <source>
        <dbReference type="EnsemblPlants" id="Bra006950.1-P"/>
    </source>
</evidence>
<dbReference type="Gramene" id="Bra006950.1">
    <property type="protein sequence ID" value="Bra006950.1-P"/>
    <property type="gene ID" value="Bra006950"/>
</dbReference>
<sequence>MRRESSECFGDGESRGAVCEGDRGDEAEFGAGVTGYDGGRGLEEGRWSQGTVGMLRDLRALTCCGLWV</sequence>
<protein>
    <submittedName>
        <fullName evidence="1">Uncharacterized protein</fullName>
    </submittedName>
</protein>
<proteinExistence type="predicted"/>
<dbReference type="OMA" id="LTCCGLW"/>
<dbReference type="HOGENOM" id="CLU_2797535_0_0_1"/>
<dbReference type="Proteomes" id="UP000011750">
    <property type="component" value="Chromosome A09"/>
</dbReference>
<organism evidence="1 2">
    <name type="scientific">Brassica campestris</name>
    <name type="common">Field mustard</name>
    <dbReference type="NCBI Taxonomy" id="3711"/>
    <lineage>
        <taxon>Eukaryota</taxon>
        <taxon>Viridiplantae</taxon>
        <taxon>Streptophyta</taxon>
        <taxon>Embryophyta</taxon>
        <taxon>Tracheophyta</taxon>
        <taxon>Spermatophyta</taxon>
        <taxon>Magnoliopsida</taxon>
        <taxon>eudicotyledons</taxon>
        <taxon>Gunneridae</taxon>
        <taxon>Pentapetalae</taxon>
        <taxon>rosids</taxon>
        <taxon>malvids</taxon>
        <taxon>Brassicales</taxon>
        <taxon>Brassicaceae</taxon>
        <taxon>Brassiceae</taxon>
        <taxon>Brassica</taxon>
    </lineage>
</organism>
<name>M4CRV8_BRACM</name>
<reference evidence="1" key="3">
    <citation type="submission" date="2023-03" db="UniProtKB">
        <authorList>
            <consortium name="EnsemblPlants"/>
        </authorList>
    </citation>
    <scope>IDENTIFICATION</scope>
    <source>
        <strain evidence="1">cv. Chiifu-401-42</strain>
    </source>
</reference>
<accession>M4CRV8</accession>
<dbReference type="AlphaFoldDB" id="M4CRV8"/>
<keyword evidence="2" id="KW-1185">Reference proteome</keyword>
<dbReference type="EnsemblPlants" id="Bra006950.1">
    <property type="protein sequence ID" value="Bra006950.1-P"/>
    <property type="gene ID" value="Bra006950"/>
</dbReference>
<reference evidence="1 2" key="2">
    <citation type="journal article" date="2018" name="Hortic Res">
        <title>Improved Brassica rapa reference genome by single-molecule sequencing and chromosome conformation capture technologies.</title>
        <authorList>
            <person name="Zhang L."/>
            <person name="Cai X."/>
            <person name="Wu J."/>
            <person name="Liu M."/>
            <person name="Grob S."/>
            <person name="Cheng F."/>
            <person name="Liang J."/>
            <person name="Cai C."/>
            <person name="Liu Z."/>
            <person name="Liu B."/>
            <person name="Wang F."/>
            <person name="Li S."/>
            <person name="Liu F."/>
            <person name="Li X."/>
            <person name="Cheng L."/>
            <person name="Yang W."/>
            <person name="Li M.H."/>
            <person name="Grossniklaus U."/>
            <person name="Zheng H."/>
            <person name="Wang X."/>
        </authorList>
    </citation>
    <scope>NUCLEOTIDE SEQUENCE [LARGE SCALE GENOMIC DNA]</scope>
    <source>
        <strain evidence="1 2">cv. Chiifu-401-42</strain>
    </source>
</reference>
<dbReference type="InParanoid" id="M4CRV8"/>